<reference evidence="2" key="1">
    <citation type="journal article" date="2019" name="Int. J. Syst. Evol. Microbiol.">
        <title>The Global Catalogue of Microorganisms (GCM) 10K type strain sequencing project: providing services to taxonomists for standard genome sequencing and annotation.</title>
        <authorList>
            <consortium name="The Broad Institute Genomics Platform"/>
            <consortium name="The Broad Institute Genome Sequencing Center for Infectious Disease"/>
            <person name="Wu L."/>
            <person name="Ma J."/>
        </authorList>
    </citation>
    <scope>NUCLEOTIDE SEQUENCE [LARGE SCALE GENOMIC DNA]</scope>
    <source>
        <strain evidence="2">CGMCC 1.12702</strain>
    </source>
</reference>
<name>A0ABW4TUW1_9SPHN</name>
<evidence type="ECO:0000313" key="2">
    <source>
        <dbReference type="Proteomes" id="UP001597400"/>
    </source>
</evidence>
<proteinExistence type="predicted"/>
<dbReference type="EMBL" id="JBHUGS010000001">
    <property type="protein sequence ID" value="MFD1949351.1"/>
    <property type="molecule type" value="Genomic_DNA"/>
</dbReference>
<keyword evidence="2" id="KW-1185">Reference proteome</keyword>
<evidence type="ECO:0000313" key="1">
    <source>
        <dbReference type="EMBL" id="MFD1949351.1"/>
    </source>
</evidence>
<organism evidence="1 2">
    <name type="scientific">Sphingomonas arantia</name>
    <dbReference type="NCBI Taxonomy" id="1460676"/>
    <lineage>
        <taxon>Bacteria</taxon>
        <taxon>Pseudomonadati</taxon>
        <taxon>Pseudomonadota</taxon>
        <taxon>Alphaproteobacteria</taxon>
        <taxon>Sphingomonadales</taxon>
        <taxon>Sphingomonadaceae</taxon>
        <taxon>Sphingomonas</taxon>
    </lineage>
</organism>
<dbReference type="RefSeq" id="WP_380926812.1">
    <property type="nucleotide sequence ID" value="NZ_JBHUGS010000001.1"/>
</dbReference>
<sequence>MRTVILILSLLWIVPLIGLAIAALAAGVSRRARSFLHRTLVTG</sequence>
<accession>A0ABW4TUW1</accession>
<comment type="caution">
    <text evidence="1">The sequence shown here is derived from an EMBL/GenBank/DDBJ whole genome shotgun (WGS) entry which is preliminary data.</text>
</comment>
<dbReference type="Proteomes" id="UP001597400">
    <property type="component" value="Unassembled WGS sequence"/>
</dbReference>
<protein>
    <submittedName>
        <fullName evidence="1">Uncharacterized protein</fullName>
    </submittedName>
</protein>
<gene>
    <name evidence="1" type="ORF">ACFSGX_01050</name>
</gene>